<proteinExistence type="predicted"/>
<protein>
    <submittedName>
        <fullName evidence="1">Uncharacterized protein</fullName>
    </submittedName>
</protein>
<name>A0A9D4XLX7_PEA</name>
<dbReference type="EMBL" id="JAMSHJ010000004">
    <property type="protein sequence ID" value="KAI5422712.1"/>
    <property type="molecule type" value="Genomic_DNA"/>
</dbReference>
<dbReference type="Gramene" id="Psat04G0594100-T1">
    <property type="protein sequence ID" value="KAI5422712.1"/>
    <property type="gene ID" value="KIW84_045941"/>
</dbReference>
<reference evidence="1 2" key="1">
    <citation type="journal article" date="2022" name="Nat. Genet.">
        <title>Improved pea reference genome and pan-genome highlight genomic features and evolutionary characteristics.</title>
        <authorList>
            <person name="Yang T."/>
            <person name="Liu R."/>
            <person name="Luo Y."/>
            <person name="Hu S."/>
            <person name="Wang D."/>
            <person name="Wang C."/>
            <person name="Pandey M.K."/>
            <person name="Ge S."/>
            <person name="Xu Q."/>
            <person name="Li N."/>
            <person name="Li G."/>
            <person name="Huang Y."/>
            <person name="Saxena R.K."/>
            <person name="Ji Y."/>
            <person name="Li M."/>
            <person name="Yan X."/>
            <person name="He Y."/>
            <person name="Liu Y."/>
            <person name="Wang X."/>
            <person name="Xiang C."/>
            <person name="Varshney R.K."/>
            <person name="Ding H."/>
            <person name="Gao S."/>
            <person name="Zong X."/>
        </authorList>
    </citation>
    <scope>NUCLEOTIDE SEQUENCE [LARGE SCALE GENOMIC DNA]</scope>
    <source>
        <strain evidence="1 2">cv. Zhongwan 6</strain>
    </source>
</reference>
<evidence type="ECO:0000313" key="2">
    <source>
        <dbReference type="Proteomes" id="UP001058974"/>
    </source>
</evidence>
<sequence length="111" mass="13399">MIHMINPLDTCVTVVMEDVTDQMFVQQEESLLLRKKVKRKRKEHWQFDNDITYRGRNNVMMFILGTRKIVMAPVLHFDKNLEEKKSSFMVMTLDEKELDEIVKENDFFVNW</sequence>
<dbReference type="Proteomes" id="UP001058974">
    <property type="component" value="Chromosome 4"/>
</dbReference>
<comment type="caution">
    <text evidence="1">The sequence shown here is derived from an EMBL/GenBank/DDBJ whole genome shotgun (WGS) entry which is preliminary data.</text>
</comment>
<dbReference type="AlphaFoldDB" id="A0A9D4XLX7"/>
<gene>
    <name evidence="1" type="ORF">KIW84_045941</name>
</gene>
<organism evidence="1 2">
    <name type="scientific">Pisum sativum</name>
    <name type="common">Garden pea</name>
    <name type="synonym">Lathyrus oleraceus</name>
    <dbReference type="NCBI Taxonomy" id="3888"/>
    <lineage>
        <taxon>Eukaryota</taxon>
        <taxon>Viridiplantae</taxon>
        <taxon>Streptophyta</taxon>
        <taxon>Embryophyta</taxon>
        <taxon>Tracheophyta</taxon>
        <taxon>Spermatophyta</taxon>
        <taxon>Magnoliopsida</taxon>
        <taxon>eudicotyledons</taxon>
        <taxon>Gunneridae</taxon>
        <taxon>Pentapetalae</taxon>
        <taxon>rosids</taxon>
        <taxon>fabids</taxon>
        <taxon>Fabales</taxon>
        <taxon>Fabaceae</taxon>
        <taxon>Papilionoideae</taxon>
        <taxon>50 kb inversion clade</taxon>
        <taxon>NPAAA clade</taxon>
        <taxon>Hologalegina</taxon>
        <taxon>IRL clade</taxon>
        <taxon>Fabeae</taxon>
        <taxon>Lathyrus</taxon>
    </lineage>
</organism>
<keyword evidence="2" id="KW-1185">Reference proteome</keyword>
<evidence type="ECO:0000313" key="1">
    <source>
        <dbReference type="EMBL" id="KAI5422712.1"/>
    </source>
</evidence>
<accession>A0A9D4XLX7</accession>